<dbReference type="SMART" id="SM00028">
    <property type="entry name" value="TPR"/>
    <property type="match status" value="3"/>
</dbReference>
<evidence type="ECO:0000313" key="5">
    <source>
        <dbReference type="Proteomes" id="UP000595897"/>
    </source>
</evidence>
<sequence>MTNKIGENIYKLRKQRNFTQQQLSEILGVSIAAISKWETGSAYPDIELLPKIASIFDVSIDYFFNYHLDSIYNRTIVIDKAKQLSEKKEFSTAISMLKEALLRYPNDIPLKFKLAETMIFSGVIPPSDSEKFRVLIEANKELKEVIRNSKSRELIDESYYLLGMSYINLKEFEKAEEAINQLSQNNHMKTELALMRLYLEKGDINSAIKQFQINVFFSIVQIHTNSLWIEELFVDDLETAIMFYEMAIEAFKAFSNNNSCRFDVHISQFYEKVALAYTKIGDFDKAISSLKLAVKYAQSYDNLQTENDLPQFNRLNENDTGWDKVYNQKLQLWNEIESKINTDYKILYDRTDFIVLISDLKKNIS</sequence>
<dbReference type="InterPro" id="IPR010982">
    <property type="entry name" value="Lambda_DNA-bd_dom_sf"/>
</dbReference>
<proteinExistence type="predicted"/>
<evidence type="ECO:0000256" key="2">
    <source>
        <dbReference type="PROSITE-ProRule" id="PRU00339"/>
    </source>
</evidence>
<feature type="repeat" description="TPR" evidence="2">
    <location>
        <begin position="267"/>
        <end position="300"/>
    </location>
</feature>
<dbReference type="EMBL" id="AP024169">
    <property type="protein sequence ID" value="BCN28937.1"/>
    <property type="molecule type" value="Genomic_DNA"/>
</dbReference>
<dbReference type="SUPFAM" id="SSF47413">
    <property type="entry name" value="lambda repressor-like DNA-binding domains"/>
    <property type="match status" value="1"/>
</dbReference>
<dbReference type="PROSITE" id="PS50005">
    <property type="entry name" value="TPR"/>
    <property type="match status" value="1"/>
</dbReference>
<evidence type="ECO:0000313" key="4">
    <source>
        <dbReference type="EMBL" id="BCN28937.1"/>
    </source>
</evidence>
<dbReference type="Proteomes" id="UP000595897">
    <property type="component" value="Chromosome"/>
</dbReference>
<dbReference type="InterPro" id="IPR011990">
    <property type="entry name" value="TPR-like_helical_dom_sf"/>
</dbReference>
<gene>
    <name evidence="4" type="ORF">bsdtb5_02320</name>
</gene>
<feature type="domain" description="HTH cro/C1-type" evidence="3">
    <location>
        <begin position="9"/>
        <end position="63"/>
    </location>
</feature>
<dbReference type="AlphaFoldDB" id="A0A7R7EI90"/>
<dbReference type="Pfam" id="PF01381">
    <property type="entry name" value="HTH_3"/>
    <property type="match status" value="1"/>
</dbReference>
<dbReference type="Gene3D" id="1.10.260.40">
    <property type="entry name" value="lambda repressor-like DNA-binding domains"/>
    <property type="match status" value="1"/>
</dbReference>
<protein>
    <submittedName>
        <fullName evidence="4">Transcriptional regulator</fullName>
    </submittedName>
</protein>
<dbReference type="RefSeq" id="WP_271714239.1">
    <property type="nucleotide sequence ID" value="NZ_AP024169.1"/>
</dbReference>
<dbReference type="Gene3D" id="1.25.40.10">
    <property type="entry name" value="Tetratricopeptide repeat domain"/>
    <property type="match status" value="2"/>
</dbReference>
<keyword evidence="1" id="KW-0238">DNA-binding</keyword>
<name>A0A7R7EI90_9FIRM</name>
<evidence type="ECO:0000259" key="3">
    <source>
        <dbReference type="PROSITE" id="PS50943"/>
    </source>
</evidence>
<dbReference type="GO" id="GO:0003677">
    <property type="term" value="F:DNA binding"/>
    <property type="evidence" value="ECO:0007669"/>
    <property type="project" value="UniProtKB-KW"/>
</dbReference>
<dbReference type="SUPFAM" id="SSF48452">
    <property type="entry name" value="TPR-like"/>
    <property type="match status" value="1"/>
</dbReference>
<evidence type="ECO:0000256" key="1">
    <source>
        <dbReference type="ARBA" id="ARBA00023125"/>
    </source>
</evidence>
<dbReference type="PROSITE" id="PS50943">
    <property type="entry name" value="HTH_CROC1"/>
    <property type="match status" value="1"/>
</dbReference>
<reference evidence="4 5" key="1">
    <citation type="submission" date="2020-11" db="EMBL/GenBank/DDBJ databases">
        <title>Draft genome sequencing of a Lachnospiraceae strain isolated from anoxic soil subjected to BSD treatment.</title>
        <authorList>
            <person name="Uek A."/>
            <person name="Tonouchi A."/>
        </authorList>
    </citation>
    <scope>NUCLEOTIDE SEQUENCE [LARGE SCALE GENOMIC DNA]</scope>
    <source>
        <strain evidence="4 5">TB5</strain>
    </source>
</reference>
<dbReference type="PANTHER" id="PTHR46558:SF11">
    <property type="entry name" value="HTH-TYPE TRANSCRIPTIONAL REGULATOR XRE"/>
    <property type="match status" value="1"/>
</dbReference>
<keyword evidence="2" id="KW-0802">TPR repeat</keyword>
<dbReference type="PANTHER" id="PTHR46558">
    <property type="entry name" value="TRACRIPTIONAL REGULATORY PROTEIN-RELATED-RELATED"/>
    <property type="match status" value="1"/>
</dbReference>
<dbReference type="SMART" id="SM00530">
    <property type="entry name" value="HTH_XRE"/>
    <property type="match status" value="1"/>
</dbReference>
<dbReference type="KEGG" id="ahb:bsdtb5_02320"/>
<keyword evidence="5" id="KW-1185">Reference proteome</keyword>
<dbReference type="InterPro" id="IPR001387">
    <property type="entry name" value="Cro/C1-type_HTH"/>
</dbReference>
<dbReference type="CDD" id="cd00093">
    <property type="entry name" value="HTH_XRE"/>
    <property type="match status" value="1"/>
</dbReference>
<dbReference type="InterPro" id="IPR019734">
    <property type="entry name" value="TPR_rpt"/>
</dbReference>
<accession>A0A7R7EI90</accession>
<organism evidence="4 5">
    <name type="scientific">Anaeromicropila herbilytica</name>
    <dbReference type="NCBI Taxonomy" id="2785025"/>
    <lineage>
        <taxon>Bacteria</taxon>
        <taxon>Bacillati</taxon>
        <taxon>Bacillota</taxon>
        <taxon>Clostridia</taxon>
        <taxon>Lachnospirales</taxon>
        <taxon>Lachnospiraceae</taxon>
        <taxon>Anaeromicropila</taxon>
    </lineage>
</organism>
<dbReference type="Pfam" id="PF13181">
    <property type="entry name" value="TPR_8"/>
    <property type="match status" value="2"/>
</dbReference>